<protein>
    <submittedName>
        <fullName evidence="1">Uncharacterized protein</fullName>
    </submittedName>
</protein>
<reference evidence="1" key="1">
    <citation type="submission" date="2020-08" db="EMBL/GenBank/DDBJ databases">
        <authorList>
            <person name="Uke A."/>
            <person name="Chhe C."/>
            <person name="Baramee S."/>
            <person name="Kosugi A."/>
        </authorList>
    </citation>
    <scope>NUCLEOTIDE SEQUENCE</scope>
    <source>
        <strain evidence="1">DA-C8</strain>
    </source>
</reference>
<comment type="caution">
    <text evidence="1">The sequence shown here is derived from an EMBL/GenBank/DDBJ whole genome shotgun (WGS) entry which is preliminary data.</text>
</comment>
<dbReference type="Proteomes" id="UP000654993">
    <property type="component" value="Unassembled WGS sequence"/>
</dbReference>
<reference evidence="1" key="2">
    <citation type="journal article" date="2021" name="Data Brief">
        <title>Draft genome sequence data of the facultative, thermophilic, xylanolytic bacterium Paenibacillus sp. strain DA-C8.</title>
        <authorList>
            <person name="Chhe C."/>
            <person name="Uke A."/>
            <person name="Baramee S."/>
            <person name="Ungkulpasvich U."/>
            <person name="Tachaapaikoon C."/>
            <person name="Pason P."/>
            <person name="Waeonukul R."/>
            <person name="Ratanakhanokchai K."/>
            <person name="Kosugi A."/>
        </authorList>
    </citation>
    <scope>NUCLEOTIDE SEQUENCE</scope>
    <source>
        <strain evidence="1">DA-C8</strain>
    </source>
</reference>
<evidence type="ECO:0000313" key="1">
    <source>
        <dbReference type="EMBL" id="GFR39267.1"/>
    </source>
</evidence>
<proteinExistence type="predicted"/>
<name>A0A916QIU3_9BACL</name>
<organism evidence="1 2">
    <name type="scientific">Insulibacter thermoxylanivorax</name>
    <dbReference type="NCBI Taxonomy" id="2749268"/>
    <lineage>
        <taxon>Bacteria</taxon>
        <taxon>Bacillati</taxon>
        <taxon>Bacillota</taxon>
        <taxon>Bacilli</taxon>
        <taxon>Bacillales</taxon>
        <taxon>Paenibacillaceae</taxon>
        <taxon>Insulibacter</taxon>
    </lineage>
</organism>
<dbReference type="AlphaFoldDB" id="A0A916QIU3"/>
<gene>
    <name evidence="1" type="ORF">PRECH8_25630</name>
</gene>
<accession>A0A916QIU3</accession>
<keyword evidence="2" id="KW-1185">Reference proteome</keyword>
<dbReference type="RefSeq" id="WP_200967465.1">
    <property type="nucleotide sequence ID" value="NZ_BMAQ01000039.1"/>
</dbReference>
<dbReference type="EMBL" id="BMAQ01000039">
    <property type="protein sequence ID" value="GFR39267.1"/>
    <property type="molecule type" value="Genomic_DNA"/>
</dbReference>
<sequence>MHLAAVRNKIRSLSESEAKSILMLIAANVDMVCSGDGGMTSEQCLEEIHGIFERLPEFARIPEVDHQTGD</sequence>
<evidence type="ECO:0000313" key="2">
    <source>
        <dbReference type="Proteomes" id="UP000654993"/>
    </source>
</evidence>